<name>A0A4D7JT95_9BACT</name>
<dbReference type="GO" id="GO:0005975">
    <property type="term" value="P:carbohydrate metabolic process"/>
    <property type="evidence" value="ECO:0007669"/>
    <property type="project" value="InterPro"/>
</dbReference>
<dbReference type="KEGG" id="fpf:DCC35_14720"/>
<protein>
    <submittedName>
        <fullName evidence="1">Polysaccharide deacetylase</fullName>
    </submittedName>
</protein>
<accession>A0A4D7JT95</accession>
<dbReference type="InterPro" id="IPR011330">
    <property type="entry name" value="Glyco_hydro/deAcase_b/a-brl"/>
</dbReference>
<reference evidence="1 2" key="1">
    <citation type="submission" date="2018-04" db="EMBL/GenBank/DDBJ databases">
        <title>Complete genome uncultured novel isolate.</title>
        <authorList>
            <person name="Merlino G."/>
        </authorList>
    </citation>
    <scope>NUCLEOTIDE SEQUENCE [LARGE SCALE GENOMIC DNA]</scope>
    <source>
        <strain evidence="2">R1DC9</strain>
    </source>
</reference>
<dbReference type="CDD" id="cd10929">
    <property type="entry name" value="CE4_u5"/>
    <property type="match status" value="1"/>
</dbReference>
<evidence type="ECO:0000313" key="1">
    <source>
        <dbReference type="EMBL" id="QCK15902.1"/>
    </source>
</evidence>
<organism evidence="1 2">
    <name type="scientific">Mangrovivirga cuniculi</name>
    <dbReference type="NCBI Taxonomy" id="2715131"/>
    <lineage>
        <taxon>Bacteria</taxon>
        <taxon>Pseudomonadati</taxon>
        <taxon>Bacteroidota</taxon>
        <taxon>Cytophagia</taxon>
        <taxon>Cytophagales</taxon>
        <taxon>Mangrovivirgaceae</taxon>
        <taxon>Mangrovivirga</taxon>
    </lineage>
</organism>
<dbReference type="SUPFAM" id="SSF88713">
    <property type="entry name" value="Glycoside hydrolase/deacetylase"/>
    <property type="match status" value="1"/>
</dbReference>
<dbReference type="Gene3D" id="3.20.20.370">
    <property type="entry name" value="Glycoside hydrolase/deacetylase"/>
    <property type="match status" value="1"/>
</dbReference>
<evidence type="ECO:0000313" key="2">
    <source>
        <dbReference type="Proteomes" id="UP000298616"/>
    </source>
</evidence>
<gene>
    <name evidence="1" type="ORF">DCC35_14720</name>
</gene>
<proteinExistence type="predicted"/>
<dbReference type="EMBL" id="CP028923">
    <property type="protein sequence ID" value="QCK15902.1"/>
    <property type="molecule type" value="Genomic_DNA"/>
</dbReference>
<dbReference type="Proteomes" id="UP000298616">
    <property type="component" value="Chromosome"/>
</dbReference>
<sequence length="335" mass="39139">MMVNNGIFTISLDFELIWGGFEKWDLNKLQKYFMVTRRIIPDYLKMFEQHETHVTWATVGMLFADGLKDIKKFAPSNLPGYENQALSAYNYIKENKPGKSEMEDPIHFAQSLVKLINNVPGQEMATHSFAHYYCNEPGQKPEQFRADLEAHKAIASDLGIELKSLVFPRNQFNEEYLEICREEGITSVRSNPVDWFWNINTHKEPKIKRLVRGLDAFFPIGKKASYKLESIANSEKPYLLPASRLLRAWSPKEEKLNRLKIDKIKKEMTTAAKNKEVYHLWWHPHNFGHHPKENMRDLKEILEHFLELKKTEGMISLNMNETSILIEKMNQVAVN</sequence>
<dbReference type="AlphaFoldDB" id="A0A4D7JT95"/>
<dbReference type="OrthoDB" id="7836272at2"/>
<keyword evidence="2" id="KW-1185">Reference proteome</keyword>